<comment type="cofactor">
    <cofactor evidence="1 7">
        <name>L-ascorbate</name>
        <dbReference type="ChEBI" id="CHEBI:38290"/>
    </cofactor>
</comment>
<feature type="binding site" evidence="7">
    <location>
        <position position="159"/>
    </location>
    <ligand>
        <name>Fe cation</name>
        <dbReference type="ChEBI" id="CHEBI:24875"/>
    </ligand>
</feature>
<evidence type="ECO:0000256" key="6">
    <source>
        <dbReference type="ARBA" id="ARBA00023004"/>
    </source>
</evidence>
<keyword evidence="3 7" id="KW-0847">Vitamin C</keyword>
<evidence type="ECO:0000256" key="4">
    <source>
        <dbReference type="ARBA" id="ARBA00022964"/>
    </source>
</evidence>
<dbReference type="GO" id="GO:0031418">
    <property type="term" value="F:L-ascorbic acid binding"/>
    <property type="evidence" value="ECO:0007669"/>
    <property type="project" value="UniProtKB-KW"/>
</dbReference>
<dbReference type="Gene3D" id="2.60.120.620">
    <property type="entry name" value="q2cbj1_9rhob like domain"/>
    <property type="match status" value="1"/>
</dbReference>
<comment type="caution">
    <text evidence="10">The sequence shown here is derived from an EMBL/GenBank/DDBJ whole genome shotgun (WGS) entry which is preliminary data.</text>
</comment>
<gene>
    <name evidence="10" type="ORF">CEJ42_10330</name>
</gene>
<dbReference type="GO" id="GO:0005506">
    <property type="term" value="F:iron ion binding"/>
    <property type="evidence" value="ECO:0007669"/>
    <property type="project" value="UniProtKB-UniRule"/>
</dbReference>
<dbReference type="Gene3D" id="4.10.860.20">
    <property type="entry name" value="Rabenosyn, Rab binding domain"/>
    <property type="match status" value="1"/>
</dbReference>
<feature type="binding site" evidence="7">
    <location>
        <position position="97"/>
    </location>
    <ligand>
        <name>Fe cation</name>
        <dbReference type="ChEBI" id="CHEBI:24875"/>
    </ligand>
</feature>
<dbReference type="GO" id="GO:0006879">
    <property type="term" value="P:intracellular iron ion homeostasis"/>
    <property type="evidence" value="ECO:0007669"/>
    <property type="project" value="TreeGrafter"/>
</dbReference>
<comment type="cofactor">
    <cofactor evidence="7">
        <name>Fe(2+)</name>
        <dbReference type="ChEBI" id="CHEBI:29033"/>
    </cofactor>
    <text evidence="7">Binds 1 Fe(2+) ion per subunit.</text>
</comment>
<evidence type="ECO:0000256" key="5">
    <source>
        <dbReference type="ARBA" id="ARBA00023002"/>
    </source>
</evidence>
<dbReference type="PANTHER" id="PTHR41536">
    <property type="entry name" value="PKHD-TYPE HYDROXYLASE YBIX"/>
    <property type="match status" value="1"/>
</dbReference>
<dbReference type="Pfam" id="PF13640">
    <property type="entry name" value="2OG-FeII_Oxy_3"/>
    <property type="match status" value="1"/>
</dbReference>
<dbReference type="PANTHER" id="PTHR41536:SF1">
    <property type="entry name" value="PKHD-TYPE HYDROXYLASE YBIX"/>
    <property type="match status" value="1"/>
</dbReference>
<evidence type="ECO:0000256" key="8">
    <source>
        <dbReference type="SAM" id="MobiDB-lite"/>
    </source>
</evidence>
<dbReference type="InterPro" id="IPR006620">
    <property type="entry name" value="Pro_4_hyd_alph"/>
</dbReference>
<evidence type="ECO:0000256" key="3">
    <source>
        <dbReference type="ARBA" id="ARBA00022896"/>
    </source>
</evidence>
<dbReference type="PROSITE" id="PS51471">
    <property type="entry name" value="FE2OG_OXY"/>
    <property type="match status" value="1"/>
</dbReference>
<evidence type="ECO:0000256" key="1">
    <source>
        <dbReference type="ARBA" id="ARBA00001961"/>
    </source>
</evidence>
<dbReference type="InterPro" id="IPR005123">
    <property type="entry name" value="Oxoglu/Fe-dep_dioxygenase_dom"/>
</dbReference>
<reference evidence="10 11" key="1">
    <citation type="submission" date="2017-06" db="EMBL/GenBank/DDBJ databases">
        <title>Herbaspirillum phytohormonus sp. nov., isolated from the root nodule of Robinia pseudoacacia in lead-zinc mine.</title>
        <authorList>
            <person name="Fan M."/>
            <person name="Lin Y."/>
        </authorList>
    </citation>
    <scope>NUCLEOTIDE SEQUENCE [LARGE SCALE GENOMIC DNA]</scope>
    <source>
        <strain evidence="10 11">HZ10</strain>
    </source>
</reference>
<sequence>MMLHLKQVFSAEEVRHARGLLAQGEWTDGRATSGSLPGALKQNRQLPEQSAGAAPLQAMVLAALRRNQMFFSAALPRQVATPMFNRYGAGGDHLGDHVDVAMRFMPDGSRVRTDVSCTLFLSEPDEYEGGELVVADPWEDKRIKLPAGDMLLYSAATVHRVEPVRAGVRYASFFWSESMVREGERRRLLFDMDCQLMSLRARLPGDDPAVVGLGATYHNLLRMWASS</sequence>
<dbReference type="Pfam" id="PF18331">
    <property type="entry name" value="PKHD_C"/>
    <property type="match status" value="1"/>
</dbReference>
<feature type="domain" description="Fe2OG dioxygenase" evidence="9">
    <location>
        <begin position="78"/>
        <end position="178"/>
    </location>
</feature>
<evidence type="ECO:0000256" key="7">
    <source>
        <dbReference type="HAMAP-Rule" id="MF_00657"/>
    </source>
</evidence>
<keyword evidence="4 7" id="KW-0223">Dioxygenase</keyword>
<keyword evidence="5 7" id="KW-0560">Oxidoreductase</keyword>
<dbReference type="InterPro" id="IPR044862">
    <property type="entry name" value="Pro_4_hyd_alph_FE2OG_OXY"/>
</dbReference>
<dbReference type="GO" id="GO:0016706">
    <property type="term" value="F:2-oxoglutarate-dependent dioxygenase activity"/>
    <property type="evidence" value="ECO:0007669"/>
    <property type="project" value="UniProtKB-UniRule"/>
</dbReference>
<dbReference type="InterPro" id="IPR041097">
    <property type="entry name" value="PKHD_C"/>
</dbReference>
<dbReference type="HAMAP" id="MF_00657">
    <property type="entry name" value="Hydroxyl_YbiX"/>
    <property type="match status" value="1"/>
</dbReference>
<dbReference type="EMBL" id="NJGU01000005">
    <property type="protein sequence ID" value="OWY29245.1"/>
    <property type="molecule type" value="Genomic_DNA"/>
</dbReference>
<dbReference type="SMART" id="SM00702">
    <property type="entry name" value="P4Hc"/>
    <property type="match status" value="1"/>
</dbReference>
<evidence type="ECO:0000313" key="11">
    <source>
        <dbReference type="Proteomes" id="UP000197596"/>
    </source>
</evidence>
<evidence type="ECO:0000259" key="9">
    <source>
        <dbReference type="PROSITE" id="PS51471"/>
    </source>
</evidence>
<accession>A0A246WS39</accession>
<name>A0A246WS39_9BURK</name>
<organism evidence="10 11">
    <name type="scientific">Herbaspirillum robiniae</name>
    <dbReference type="NCBI Taxonomy" id="2014887"/>
    <lineage>
        <taxon>Bacteria</taxon>
        <taxon>Pseudomonadati</taxon>
        <taxon>Pseudomonadota</taxon>
        <taxon>Betaproteobacteria</taxon>
        <taxon>Burkholderiales</taxon>
        <taxon>Oxalobacteraceae</taxon>
        <taxon>Herbaspirillum</taxon>
    </lineage>
</organism>
<evidence type="ECO:0000313" key="10">
    <source>
        <dbReference type="EMBL" id="OWY29245.1"/>
    </source>
</evidence>
<dbReference type="GO" id="GO:0006974">
    <property type="term" value="P:DNA damage response"/>
    <property type="evidence" value="ECO:0007669"/>
    <property type="project" value="TreeGrafter"/>
</dbReference>
<dbReference type="RefSeq" id="WP_088750962.1">
    <property type="nucleotide sequence ID" value="NZ_NJGU01000005.1"/>
</dbReference>
<evidence type="ECO:0000256" key="2">
    <source>
        <dbReference type="ARBA" id="ARBA00022723"/>
    </source>
</evidence>
<keyword evidence="6 7" id="KW-0408">Iron</keyword>
<keyword evidence="2 7" id="KW-0479">Metal-binding</keyword>
<dbReference type="Proteomes" id="UP000197596">
    <property type="component" value="Unassembled WGS sequence"/>
</dbReference>
<dbReference type="AlphaFoldDB" id="A0A246WS39"/>
<protein>
    <submittedName>
        <fullName evidence="10">Fe2+-dependent dioxygenase</fullName>
    </submittedName>
</protein>
<feature type="binding site" evidence="7">
    <location>
        <position position="169"/>
    </location>
    <ligand>
        <name>2-oxoglutarate</name>
        <dbReference type="ChEBI" id="CHEBI:16810"/>
    </ligand>
</feature>
<dbReference type="NCBIfam" id="NF003975">
    <property type="entry name" value="PRK05467.1-4"/>
    <property type="match status" value="1"/>
</dbReference>
<dbReference type="InterPro" id="IPR023550">
    <property type="entry name" value="PKHD_hydroxylase"/>
</dbReference>
<proteinExistence type="inferred from homology"/>
<dbReference type="NCBIfam" id="NF003974">
    <property type="entry name" value="PRK05467.1-3"/>
    <property type="match status" value="1"/>
</dbReference>
<feature type="binding site" evidence="7">
    <location>
        <position position="99"/>
    </location>
    <ligand>
        <name>Fe cation</name>
        <dbReference type="ChEBI" id="CHEBI:24875"/>
    </ligand>
</feature>
<feature type="region of interest" description="Disordered" evidence="8">
    <location>
        <begin position="28"/>
        <end position="48"/>
    </location>
</feature>